<dbReference type="PANTHER" id="PTHR47926">
    <property type="entry name" value="PENTATRICOPEPTIDE REPEAT-CONTAINING PROTEIN"/>
    <property type="match status" value="1"/>
</dbReference>
<dbReference type="SMR" id="A0A8I6XI42"/>
<protein>
    <submittedName>
        <fullName evidence="1">Uncharacterized protein</fullName>
    </submittedName>
</protein>
<name>A0A8I6XI42_HORVV</name>
<evidence type="ECO:0000313" key="2">
    <source>
        <dbReference type="Proteomes" id="UP000011116"/>
    </source>
</evidence>
<dbReference type="Proteomes" id="UP000011116">
    <property type="component" value="Chromosome 4H"/>
</dbReference>
<dbReference type="Gramene" id="HORVU.MOREX.r3.4HG0376740.1">
    <property type="protein sequence ID" value="HORVU.MOREX.r3.4HG0376740.1.CDS1"/>
    <property type="gene ID" value="HORVU.MOREX.r3.4HG0376740"/>
</dbReference>
<dbReference type="GO" id="GO:0009451">
    <property type="term" value="P:RNA modification"/>
    <property type="evidence" value="ECO:0007669"/>
    <property type="project" value="InterPro"/>
</dbReference>
<reference evidence="1" key="2">
    <citation type="submission" date="2020-10" db="EMBL/GenBank/DDBJ databases">
        <authorList>
            <person name="Scholz U."/>
            <person name="Mascher M."/>
            <person name="Fiebig A."/>
        </authorList>
    </citation>
    <scope>NUCLEOTIDE SEQUENCE [LARGE SCALE GENOMIC DNA]</scope>
    <source>
        <strain evidence="1">cv. Morex</strain>
    </source>
</reference>
<dbReference type="InterPro" id="IPR046960">
    <property type="entry name" value="PPR_At4g14850-like_plant"/>
</dbReference>
<evidence type="ECO:0000313" key="1">
    <source>
        <dbReference type="EnsemblPlants" id="HORVU.MOREX.r3.4HG0376740.1.CDS1"/>
    </source>
</evidence>
<accession>A0A8I6XI42</accession>
<keyword evidence="2" id="KW-1185">Reference proteome</keyword>
<organism evidence="1 2">
    <name type="scientific">Hordeum vulgare subsp. vulgare</name>
    <name type="common">Domesticated barley</name>
    <dbReference type="NCBI Taxonomy" id="112509"/>
    <lineage>
        <taxon>Eukaryota</taxon>
        <taxon>Viridiplantae</taxon>
        <taxon>Streptophyta</taxon>
        <taxon>Embryophyta</taxon>
        <taxon>Tracheophyta</taxon>
        <taxon>Spermatophyta</taxon>
        <taxon>Magnoliopsida</taxon>
        <taxon>Liliopsida</taxon>
        <taxon>Poales</taxon>
        <taxon>Poaceae</taxon>
        <taxon>BOP clade</taxon>
        <taxon>Pooideae</taxon>
        <taxon>Triticodae</taxon>
        <taxon>Triticeae</taxon>
        <taxon>Hordeinae</taxon>
        <taxon>Hordeum</taxon>
    </lineage>
</organism>
<reference evidence="2" key="1">
    <citation type="journal article" date="2012" name="Nature">
        <title>A physical, genetic and functional sequence assembly of the barley genome.</title>
        <authorList>
            <consortium name="The International Barley Genome Sequencing Consortium"/>
            <person name="Mayer K.F."/>
            <person name="Waugh R."/>
            <person name="Brown J.W."/>
            <person name="Schulman A."/>
            <person name="Langridge P."/>
            <person name="Platzer M."/>
            <person name="Fincher G.B."/>
            <person name="Muehlbauer G.J."/>
            <person name="Sato K."/>
            <person name="Close T.J."/>
            <person name="Wise R.P."/>
            <person name="Stein N."/>
        </authorList>
    </citation>
    <scope>NUCLEOTIDE SEQUENCE [LARGE SCALE GENOMIC DNA]</scope>
    <source>
        <strain evidence="2">cv. Morex</strain>
    </source>
</reference>
<dbReference type="AlphaFoldDB" id="A0A8I6XI42"/>
<sequence>MLQIKTVQRAGGVADGLALPSVLKACSCEEGPCLGAQLHACACKAGSDAETAACSVLITMYLKRGGGMRSAVAAFDGISEPNMIIWTALMAGLA</sequence>
<dbReference type="EnsemblPlants" id="HORVU.MOREX.r3.4HG0376740.1">
    <property type="protein sequence ID" value="HORVU.MOREX.r3.4HG0376740.1.CDS1"/>
    <property type="gene ID" value="HORVU.MOREX.r3.4HG0376740"/>
</dbReference>
<proteinExistence type="predicted"/>
<dbReference type="GO" id="GO:0003723">
    <property type="term" value="F:RNA binding"/>
    <property type="evidence" value="ECO:0007669"/>
    <property type="project" value="InterPro"/>
</dbReference>
<reference evidence="1" key="3">
    <citation type="submission" date="2022-01" db="UniProtKB">
        <authorList>
            <consortium name="EnsemblPlants"/>
        </authorList>
    </citation>
    <scope>IDENTIFICATION</scope>
    <source>
        <strain evidence="1">subsp. vulgare</strain>
    </source>
</reference>